<dbReference type="InterPro" id="IPR006138">
    <property type="entry name" value="NADH_UQ_OxRdtase_20Kd_su"/>
</dbReference>
<evidence type="ECO:0000256" key="8">
    <source>
        <dbReference type="ARBA" id="ARBA00023014"/>
    </source>
</evidence>
<dbReference type="GO" id="GO:0046872">
    <property type="term" value="F:metal ion binding"/>
    <property type="evidence" value="ECO:0007669"/>
    <property type="project" value="UniProtKB-KW"/>
</dbReference>
<dbReference type="Gene3D" id="3.40.50.12280">
    <property type="match status" value="1"/>
</dbReference>
<dbReference type="Pfam" id="PF01058">
    <property type="entry name" value="Oxidored_q6"/>
    <property type="match status" value="1"/>
</dbReference>
<dbReference type="GO" id="GO:0045271">
    <property type="term" value="C:respiratory chain complex I"/>
    <property type="evidence" value="ECO:0007669"/>
    <property type="project" value="TreeGrafter"/>
</dbReference>
<keyword evidence="10" id="KW-0472">Membrane</keyword>
<keyword evidence="6" id="KW-1278">Translocase</keyword>
<evidence type="ECO:0000256" key="4">
    <source>
        <dbReference type="ARBA" id="ARBA00022485"/>
    </source>
</evidence>
<dbReference type="EMBL" id="CAFBLM010000010">
    <property type="protein sequence ID" value="CAB4863464.1"/>
    <property type="molecule type" value="Genomic_DNA"/>
</dbReference>
<dbReference type="GO" id="GO:0009060">
    <property type="term" value="P:aerobic respiration"/>
    <property type="evidence" value="ECO:0007669"/>
    <property type="project" value="TreeGrafter"/>
</dbReference>
<proteinExistence type="inferred from homology"/>
<evidence type="ECO:0000256" key="1">
    <source>
        <dbReference type="ARBA" id="ARBA00009173"/>
    </source>
</evidence>
<reference evidence="12" key="1">
    <citation type="submission" date="2020-05" db="EMBL/GenBank/DDBJ databases">
        <authorList>
            <person name="Chiriac C."/>
            <person name="Salcher M."/>
            <person name="Ghai R."/>
            <person name="Kavagutti S V."/>
        </authorList>
    </citation>
    <scope>NUCLEOTIDE SEQUENCE</scope>
</reference>
<name>A0A6J7D3D0_9ZZZZ</name>
<keyword evidence="2" id="KW-0813">Transport</keyword>
<evidence type="ECO:0000256" key="3">
    <source>
        <dbReference type="ARBA" id="ARBA00022475"/>
    </source>
</evidence>
<sequence length="142" mass="14774">MTQDTTEVVVALDGQPVRLMAFEAGLACCGVEYSAASGLLSQLAQELPIEQFAPLDVANVLVISGTITHALAPAIRALHERLGPGTRVLSFGACAATGGPYWDSYAVLDGVDRIIPVDVYVPGCPPTPQALIEGLKALRAMA</sequence>
<dbReference type="AlphaFoldDB" id="A0A6J7D3D0"/>
<evidence type="ECO:0000313" key="12">
    <source>
        <dbReference type="EMBL" id="CAB4863464.1"/>
    </source>
</evidence>
<dbReference type="PANTHER" id="PTHR11995:SF33">
    <property type="entry name" value="NADH-QUINONE OXIDOREDUCTASE SUBUNIT B 2"/>
    <property type="match status" value="1"/>
</dbReference>
<dbReference type="InterPro" id="IPR006137">
    <property type="entry name" value="NADH_UbQ_OxRdtase-like_20kDa"/>
</dbReference>
<evidence type="ECO:0000256" key="5">
    <source>
        <dbReference type="ARBA" id="ARBA00022723"/>
    </source>
</evidence>
<comment type="similarity">
    <text evidence="1">Belongs to the complex I 20 kDa subunit family.</text>
</comment>
<evidence type="ECO:0000256" key="9">
    <source>
        <dbReference type="ARBA" id="ARBA00023027"/>
    </source>
</evidence>
<gene>
    <name evidence="12" type="ORF">UFOPK3401_00379</name>
</gene>
<dbReference type="PROSITE" id="PS01150">
    <property type="entry name" value="COMPLEX1_20K"/>
    <property type="match status" value="1"/>
</dbReference>
<evidence type="ECO:0000256" key="7">
    <source>
        <dbReference type="ARBA" id="ARBA00023004"/>
    </source>
</evidence>
<dbReference type="GO" id="GO:0008137">
    <property type="term" value="F:NADH dehydrogenase (ubiquinone) activity"/>
    <property type="evidence" value="ECO:0007669"/>
    <property type="project" value="InterPro"/>
</dbReference>
<feature type="domain" description="NADH:ubiquinone oxidoreductase-like 20kDa subunit" evidence="11">
    <location>
        <begin position="57"/>
        <end position="138"/>
    </location>
</feature>
<keyword evidence="7" id="KW-0408">Iron</keyword>
<evidence type="ECO:0000256" key="10">
    <source>
        <dbReference type="ARBA" id="ARBA00023136"/>
    </source>
</evidence>
<dbReference type="GO" id="GO:0048038">
    <property type="term" value="F:quinone binding"/>
    <property type="evidence" value="ECO:0007669"/>
    <property type="project" value="InterPro"/>
</dbReference>
<evidence type="ECO:0000259" key="11">
    <source>
        <dbReference type="Pfam" id="PF01058"/>
    </source>
</evidence>
<dbReference type="SUPFAM" id="SSF56770">
    <property type="entry name" value="HydA/Nqo6-like"/>
    <property type="match status" value="1"/>
</dbReference>
<evidence type="ECO:0000256" key="2">
    <source>
        <dbReference type="ARBA" id="ARBA00022448"/>
    </source>
</evidence>
<organism evidence="12">
    <name type="scientific">freshwater metagenome</name>
    <dbReference type="NCBI Taxonomy" id="449393"/>
    <lineage>
        <taxon>unclassified sequences</taxon>
        <taxon>metagenomes</taxon>
        <taxon>ecological metagenomes</taxon>
    </lineage>
</organism>
<dbReference type="GO" id="GO:0015990">
    <property type="term" value="P:electron transport coupled proton transport"/>
    <property type="evidence" value="ECO:0007669"/>
    <property type="project" value="TreeGrafter"/>
</dbReference>
<dbReference type="PANTHER" id="PTHR11995">
    <property type="entry name" value="NADH DEHYDROGENASE"/>
    <property type="match status" value="1"/>
</dbReference>
<evidence type="ECO:0000256" key="6">
    <source>
        <dbReference type="ARBA" id="ARBA00022967"/>
    </source>
</evidence>
<protein>
    <submittedName>
        <fullName evidence="12">Unannotated protein</fullName>
    </submittedName>
</protein>
<keyword evidence="5" id="KW-0479">Metal-binding</keyword>
<keyword evidence="4" id="KW-0004">4Fe-4S</keyword>
<keyword evidence="9" id="KW-0520">NAD</keyword>
<keyword evidence="3" id="KW-1003">Cell membrane</keyword>
<dbReference type="GO" id="GO:0051539">
    <property type="term" value="F:4 iron, 4 sulfur cluster binding"/>
    <property type="evidence" value="ECO:0007669"/>
    <property type="project" value="UniProtKB-KW"/>
</dbReference>
<accession>A0A6J7D3D0</accession>
<keyword evidence="8" id="KW-0411">Iron-sulfur</keyword>